<dbReference type="Pfam" id="PF06271">
    <property type="entry name" value="RDD"/>
    <property type="match status" value="1"/>
</dbReference>
<organism evidence="8 9">
    <name type="scientific">Posidoniimonas corsicana</name>
    <dbReference type="NCBI Taxonomy" id="1938618"/>
    <lineage>
        <taxon>Bacteria</taxon>
        <taxon>Pseudomonadati</taxon>
        <taxon>Planctomycetota</taxon>
        <taxon>Planctomycetia</taxon>
        <taxon>Pirellulales</taxon>
        <taxon>Lacipirellulaceae</taxon>
        <taxon>Posidoniimonas</taxon>
    </lineage>
</organism>
<evidence type="ECO:0000256" key="6">
    <source>
        <dbReference type="SAM" id="Phobius"/>
    </source>
</evidence>
<keyword evidence="3 6" id="KW-1133">Transmembrane helix</keyword>
<evidence type="ECO:0000313" key="9">
    <source>
        <dbReference type="Proteomes" id="UP000316714"/>
    </source>
</evidence>
<dbReference type="RefSeq" id="WP_197531271.1">
    <property type="nucleotide sequence ID" value="NZ_SIHJ01000001.1"/>
</dbReference>
<keyword evidence="9" id="KW-1185">Reference proteome</keyword>
<keyword evidence="4 6" id="KW-0472">Membrane</keyword>
<feature type="compositionally biased region" description="Pro residues" evidence="5">
    <location>
        <begin position="281"/>
        <end position="293"/>
    </location>
</feature>
<feature type="compositionally biased region" description="Basic residues" evidence="5">
    <location>
        <begin position="294"/>
        <end position="304"/>
    </location>
</feature>
<dbReference type="AlphaFoldDB" id="A0A5C5VGS1"/>
<dbReference type="GO" id="GO:0016020">
    <property type="term" value="C:membrane"/>
    <property type="evidence" value="ECO:0007669"/>
    <property type="project" value="UniProtKB-SubCell"/>
</dbReference>
<protein>
    <submittedName>
        <fullName evidence="8">RDD family protein</fullName>
    </submittedName>
</protein>
<sequence length="304" mass="33418">MPLTASQIDSHVQVVTPENIAFEYRVAGPYGRVMAFLIDTVIFCLAILAISIVSGMVLGYLGVGGLAMFVIAVVAFVLYWFYGGFFEAVWNGQTPGKRMTGLRVLRTDGRPISAVQAVLRNVLRIADALPIVYIPGFFFDEAPLVYTSYLLALFSMALTRRNQRVGDLVCGTMVVAEDRSRFGKVPAPEEPGLAELLESIPANFVPSRSLAKAISHYVGRRRYFGPARRQEIARHVGDLLVDRLRLPPDTDHDLLLCALYVRAFHKAEPGDTEDAVIAPRVPIPAEPPPPPPKPARRRPPTPTA</sequence>
<feature type="domain" description="RDD" evidence="7">
    <location>
        <begin position="27"/>
        <end position="170"/>
    </location>
</feature>
<reference evidence="8 9" key="1">
    <citation type="submission" date="2019-02" db="EMBL/GenBank/DDBJ databases">
        <title>Deep-cultivation of Planctomycetes and their phenomic and genomic characterization uncovers novel biology.</title>
        <authorList>
            <person name="Wiegand S."/>
            <person name="Jogler M."/>
            <person name="Boedeker C."/>
            <person name="Pinto D."/>
            <person name="Vollmers J."/>
            <person name="Rivas-Marin E."/>
            <person name="Kohn T."/>
            <person name="Peeters S.H."/>
            <person name="Heuer A."/>
            <person name="Rast P."/>
            <person name="Oberbeckmann S."/>
            <person name="Bunk B."/>
            <person name="Jeske O."/>
            <person name="Meyerdierks A."/>
            <person name="Storesund J.E."/>
            <person name="Kallscheuer N."/>
            <person name="Luecker S."/>
            <person name="Lage O.M."/>
            <person name="Pohl T."/>
            <person name="Merkel B.J."/>
            <person name="Hornburger P."/>
            <person name="Mueller R.-W."/>
            <person name="Bruemmer F."/>
            <person name="Labrenz M."/>
            <person name="Spormann A.M."/>
            <person name="Op Den Camp H."/>
            <person name="Overmann J."/>
            <person name="Amann R."/>
            <person name="Jetten M.S.M."/>
            <person name="Mascher T."/>
            <person name="Medema M.H."/>
            <person name="Devos D.P."/>
            <person name="Kaster A.-K."/>
            <person name="Ovreas L."/>
            <person name="Rohde M."/>
            <person name="Galperin M.Y."/>
            <person name="Jogler C."/>
        </authorList>
    </citation>
    <scope>NUCLEOTIDE SEQUENCE [LARGE SCALE GENOMIC DNA]</scope>
    <source>
        <strain evidence="8 9">KOR34</strain>
    </source>
</reference>
<name>A0A5C5VGS1_9BACT</name>
<evidence type="ECO:0000256" key="3">
    <source>
        <dbReference type="ARBA" id="ARBA00022989"/>
    </source>
</evidence>
<feature type="transmembrane region" description="Helical" evidence="6">
    <location>
        <begin position="33"/>
        <end position="53"/>
    </location>
</feature>
<evidence type="ECO:0000259" key="7">
    <source>
        <dbReference type="Pfam" id="PF06271"/>
    </source>
</evidence>
<feature type="transmembrane region" description="Helical" evidence="6">
    <location>
        <begin position="60"/>
        <end position="82"/>
    </location>
</feature>
<comment type="subcellular location">
    <subcellularLocation>
        <location evidence="1">Membrane</location>
        <topology evidence="1">Multi-pass membrane protein</topology>
    </subcellularLocation>
</comment>
<feature type="region of interest" description="Disordered" evidence="5">
    <location>
        <begin position="271"/>
        <end position="304"/>
    </location>
</feature>
<proteinExistence type="predicted"/>
<dbReference type="InterPro" id="IPR010432">
    <property type="entry name" value="RDD"/>
</dbReference>
<comment type="caution">
    <text evidence="8">The sequence shown here is derived from an EMBL/GenBank/DDBJ whole genome shotgun (WGS) entry which is preliminary data.</text>
</comment>
<evidence type="ECO:0000256" key="2">
    <source>
        <dbReference type="ARBA" id="ARBA00022692"/>
    </source>
</evidence>
<dbReference type="PANTHER" id="PTHR38480:SF1">
    <property type="entry name" value="SLR0254 PROTEIN"/>
    <property type="match status" value="1"/>
</dbReference>
<keyword evidence="2 6" id="KW-0812">Transmembrane</keyword>
<feature type="transmembrane region" description="Helical" evidence="6">
    <location>
        <begin position="131"/>
        <end position="154"/>
    </location>
</feature>
<accession>A0A5C5VGS1</accession>
<evidence type="ECO:0000256" key="5">
    <source>
        <dbReference type="SAM" id="MobiDB-lite"/>
    </source>
</evidence>
<evidence type="ECO:0000256" key="1">
    <source>
        <dbReference type="ARBA" id="ARBA00004141"/>
    </source>
</evidence>
<evidence type="ECO:0000256" key="4">
    <source>
        <dbReference type="ARBA" id="ARBA00023136"/>
    </source>
</evidence>
<dbReference type="EMBL" id="SIHJ01000001">
    <property type="protein sequence ID" value="TWT36905.1"/>
    <property type="molecule type" value="Genomic_DNA"/>
</dbReference>
<evidence type="ECO:0000313" key="8">
    <source>
        <dbReference type="EMBL" id="TWT36905.1"/>
    </source>
</evidence>
<dbReference type="PANTHER" id="PTHR38480">
    <property type="entry name" value="SLR0254 PROTEIN"/>
    <property type="match status" value="1"/>
</dbReference>
<gene>
    <name evidence="8" type="ORF">KOR34_18500</name>
</gene>
<dbReference type="Proteomes" id="UP000316714">
    <property type="component" value="Unassembled WGS sequence"/>
</dbReference>